<dbReference type="SUPFAM" id="SSF52540">
    <property type="entry name" value="P-loop containing nucleoside triphosphate hydrolases"/>
    <property type="match status" value="1"/>
</dbReference>
<keyword evidence="5" id="KW-0413">Isomerase</keyword>
<comment type="catalytic activity">
    <reaction evidence="6">
        <text>Couples ATP hydrolysis with the unwinding of duplex DNA by translocating in the 3'-5' direction.</text>
        <dbReference type="EC" id="5.6.2.4"/>
    </reaction>
</comment>
<organism evidence="13 14">
    <name type="scientific">Pseudomonas kribbensis</name>
    <dbReference type="NCBI Taxonomy" id="1628086"/>
    <lineage>
        <taxon>Bacteria</taxon>
        <taxon>Pseudomonadati</taxon>
        <taxon>Pseudomonadota</taxon>
        <taxon>Gammaproteobacteria</taxon>
        <taxon>Pseudomonadales</taxon>
        <taxon>Pseudomonadaceae</taxon>
        <taxon>Pseudomonas</taxon>
    </lineage>
</organism>
<dbReference type="InterPro" id="IPR014016">
    <property type="entry name" value="UvrD-like_ATP-bd"/>
</dbReference>
<accession>A0A345RL53</accession>
<dbReference type="InterPro" id="IPR027417">
    <property type="entry name" value="P-loop_NTPase"/>
</dbReference>
<evidence type="ECO:0000259" key="12">
    <source>
        <dbReference type="PROSITE" id="PS51217"/>
    </source>
</evidence>
<protein>
    <recommendedName>
        <fullName evidence="7">DNA 3'-5' helicase</fullName>
        <ecNumber evidence="7">5.6.2.4</ecNumber>
    </recommendedName>
    <alternativeName>
        <fullName evidence="8">DNA 3'-5' helicase II</fullName>
    </alternativeName>
</protein>
<dbReference type="PROSITE" id="PS51198">
    <property type="entry name" value="UVRD_HELICASE_ATP_BIND"/>
    <property type="match status" value="1"/>
</dbReference>
<keyword evidence="1 10" id="KW-0547">Nucleotide-binding</keyword>
<name>A0A345RL53_9PSED</name>
<evidence type="ECO:0000256" key="1">
    <source>
        <dbReference type="ARBA" id="ARBA00022741"/>
    </source>
</evidence>
<dbReference type="RefSeq" id="WP_114881571.1">
    <property type="nucleotide sequence ID" value="NZ_CP029608.1"/>
</dbReference>
<keyword evidence="3 10" id="KW-0347">Helicase</keyword>
<evidence type="ECO:0000256" key="5">
    <source>
        <dbReference type="ARBA" id="ARBA00023235"/>
    </source>
</evidence>
<dbReference type="GO" id="GO:0016887">
    <property type="term" value="F:ATP hydrolysis activity"/>
    <property type="evidence" value="ECO:0007669"/>
    <property type="project" value="RHEA"/>
</dbReference>
<dbReference type="InterPro" id="IPR014017">
    <property type="entry name" value="DNA_helicase_UvrD-like_C"/>
</dbReference>
<feature type="domain" description="UvrD-like helicase C-terminal" evidence="12">
    <location>
        <begin position="235"/>
        <end position="477"/>
    </location>
</feature>
<comment type="catalytic activity">
    <reaction evidence="9">
        <text>ATP + H2O = ADP + phosphate + H(+)</text>
        <dbReference type="Rhea" id="RHEA:13065"/>
        <dbReference type="ChEBI" id="CHEBI:15377"/>
        <dbReference type="ChEBI" id="CHEBI:15378"/>
        <dbReference type="ChEBI" id="CHEBI:30616"/>
        <dbReference type="ChEBI" id="CHEBI:43474"/>
        <dbReference type="ChEBI" id="CHEBI:456216"/>
        <dbReference type="EC" id="5.6.2.4"/>
    </reaction>
</comment>
<dbReference type="EMBL" id="CP029608">
    <property type="protein sequence ID" value="AXI60019.1"/>
    <property type="molecule type" value="Genomic_DNA"/>
</dbReference>
<dbReference type="PANTHER" id="PTHR11070">
    <property type="entry name" value="UVRD / RECB / PCRA DNA HELICASE FAMILY MEMBER"/>
    <property type="match status" value="1"/>
</dbReference>
<feature type="domain" description="UvrD-like helicase ATP-binding" evidence="11">
    <location>
        <begin position="13"/>
        <end position="234"/>
    </location>
</feature>
<dbReference type="GO" id="GO:0043138">
    <property type="term" value="F:3'-5' DNA helicase activity"/>
    <property type="evidence" value="ECO:0007669"/>
    <property type="project" value="UniProtKB-EC"/>
</dbReference>
<evidence type="ECO:0000313" key="14">
    <source>
        <dbReference type="Proteomes" id="UP000253720"/>
    </source>
</evidence>
<feature type="binding site" evidence="10">
    <location>
        <begin position="34"/>
        <end position="41"/>
    </location>
    <ligand>
        <name>ATP</name>
        <dbReference type="ChEBI" id="CHEBI:30616"/>
    </ligand>
</feature>
<reference evidence="13 14" key="1">
    <citation type="submission" date="2018-05" db="EMBL/GenBank/DDBJ databases">
        <title>Complete genome sequence of Pseudomonas kribbensis 46-2(T).</title>
        <authorList>
            <person name="Jeong H."/>
            <person name="Lee S.-G."/>
            <person name="Rha E."/>
            <person name="Kim H."/>
        </authorList>
    </citation>
    <scope>NUCLEOTIDE SEQUENCE [LARGE SCALE GENOMIC DNA]</scope>
    <source>
        <strain evidence="13 14">46-2</strain>
    </source>
</reference>
<evidence type="ECO:0000259" key="11">
    <source>
        <dbReference type="PROSITE" id="PS51198"/>
    </source>
</evidence>
<evidence type="ECO:0000256" key="9">
    <source>
        <dbReference type="ARBA" id="ARBA00048988"/>
    </source>
</evidence>
<dbReference type="PROSITE" id="PS51217">
    <property type="entry name" value="UVRD_HELICASE_CTER"/>
    <property type="match status" value="1"/>
</dbReference>
<dbReference type="GO" id="GO:0005524">
    <property type="term" value="F:ATP binding"/>
    <property type="evidence" value="ECO:0007669"/>
    <property type="project" value="UniProtKB-UniRule"/>
</dbReference>
<proteinExistence type="predicted"/>
<evidence type="ECO:0000256" key="7">
    <source>
        <dbReference type="ARBA" id="ARBA00034808"/>
    </source>
</evidence>
<keyword evidence="2 10" id="KW-0378">Hydrolase</keyword>
<evidence type="ECO:0000256" key="8">
    <source>
        <dbReference type="ARBA" id="ARBA00034923"/>
    </source>
</evidence>
<evidence type="ECO:0000256" key="6">
    <source>
        <dbReference type="ARBA" id="ARBA00034617"/>
    </source>
</evidence>
<dbReference type="Proteomes" id="UP000253720">
    <property type="component" value="Chromosome"/>
</dbReference>
<dbReference type="KEGG" id="pke:DLD99_05895"/>
<sequence length="565" mass="64116">MIKSEAWKQSEGIVFEPNAEKAVRETQLCIALTAGPGAGKSELLAQRADFLLTTGACRYPKRILAIAFKVDASNNLRERVWRRCGATYASRFDSFTFHGLAKRIIERFRPVLTGDDALDVGFKVVPKGKAHPKQTEFALLIPLALKILDAYPPAVNAIRQTYSDVFLDEFQDCTDEQYALVIKIFAGSERRITAVGDVKQKIMGWAGALDGVFAKFVDEFKAVHLHIYRNFRSQPQLLRLQNEIVKVLEPNSEMPAEFLEGDGGEIYVQSYLNCQDEATGLAEQINHWINVEGVAPAKIAILVRNQPEAYTIRLAAALDSWGVTYRNENRAQDIATEPIALVVVDYLLCVYGLREPKAWTRLMRRIIPADDDTDGVLRKNWGRFIKEARKLAAIDLVSNCYDQRWQLLKDFLSMVGVNLLVGLSHDYESRDRLREIIHDVKKYIDEALEKEPDLLKALAQLSDDQSVRILTVHKSKGLEFDSVVLLGVEEEAYFGKDLYEVRCTFFVGVSRAERRLVVTTALQRDNLANLGTWRVRRKPQEEFLGYVNLWRTIPTLALDGMHLHQ</sequence>
<evidence type="ECO:0000256" key="2">
    <source>
        <dbReference type="ARBA" id="ARBA00022801"/>
    </source>
</evidence>
<dbReference type="Pfam" id="PF00580">
    <property type="entry name" value="UvrD-helicase"/>
    <property type="match status" value="2"/>
</dbReference>
<keyword evidence="14" id="KW-1185">Reference proteome</keyword>
<evidence type="ECO:0000313" key="13">
    <source>
        <dbReference type="EMBL" id="AXI60019.1"/>
    </source>
</evidence>
<dbReference type="CDD" id="cd17932">
    <property type="entry name" value="DEXQc_UvrD"/>
    <property type="match status" value="1"/>
</dbReference>
<dbReference type="InterPro" id="IPR000212">
    <property type="entry name" value="DNA_helicase_UvrD/REP"/>
</dbReference>
<dbReference type="AlphaFoldDB" id="A0A345RL53"/>
<dbReference type="GO" id="GO:0003677">
    <property type="term" value="F:DNA binding"/>
    <property type="evidence" value="ECO:0007669"/>
    <property type="project" value="InterPro"/>
</dbReference>
<dbReference type="Gene3D" id="3.40.50.300">
    <property type="entry name" value="P-loop containing nucleotide triphosphate hydrolases"/>
    <property type="match status" value="3"/>
</dbReference>
<evidence type="ECO:0000256" key="4">
    <source>
        <dbReference type="ARBA" id="ARBA00022840"/>
    </source>
</evidence>
<evidence type="ECO:0000256" key="3">
    <source>
        <dbReference type="ARBA" id="ARBA00022806"/>
    </source>
</evidence>
<dbReference type="EC" id="5.6.2.4" evidence="7"/>
<evidence type="ECO:0000256" key="10">
    <source>
        <dbReference type="PROSITE-ProRule" id="PRU00560"/>
    </source>
</evidence>
<keyword evidence="4 10" id="KW-0067">ATP-binding</keyword>
<dbReference type="PANTHER" id="PTHR11070:SF2">
    <property type="entry name" value="ATP-DEPENDENT DNA HELICASE SRS2"/>
    <property type="match status" value="1"/>
</dbReference>
<dbReference type="Pfam" id="PF13361">
    <property type="entry name" value="UvrD_C"/>
    <property type="match status" value="1"/>
</dbReference>
<gene>
    <name evidence="13" type="ORF">DLD99_05895</name>
</gene>